<accession>A0ABW1FTY6</accession>
<sequence length="46" mass="5193">MRILASQADVLLFQEHGSWLKEVATLALLCLHLTRHSCDSDSNQQL</sequence>
<dbReference type="RefSeq" id="WP_345092892.1">
    <property type="nucleotide sequence ID" value="NZ_BAAAWG010000024.1"/>
</dbReference>
<evidence type="ECO:0000313" key="2">
    <source>
        <dbReference type="Proteomes" id="UP001596241"/>
    </source>
</evidence>
<name>A0ABW1FTY6_9ACTN</name>
<proteinExistence type="predicted"/>
<dbReference type="Proteomes" id="UP001596241">
    <property type="component" value="Unassembled WGS sequence"/>
</dbReference>
<organism evidence="1 2">
    <name type="scientific">Streptomyces ramulosus</name>
    <dbReference type="NCBI Taxonomy" id="47762"/>
    <lineage>
        <taxon>Bacteria</taxon>
        <taxon>Bacillati</taxon>
        <taxon>Actinomycetota</taxon>
        <taxon>Actinomycetes</taxon>
        <taxon>Kitasatosporales</taxon>
        <taxon>Streptomycetaceae</taxon>
        <taxon>Streptomyces</taxon>
    </lineage>
</organism>
<gene>
    <name evidence="1" type="ORF">ACFP3M_31975</name>
</gene>
<dbReference type="EMBL" id="JBHSPW010000022">
    <property type="protein sequence ID" value="MFC5897432.1"/>
    <property type="molecule type" value="Genomic_DNA"/>
</dbReference>
<reference evidence="2" key="1">
    <citation type="journal article" date="2019" name="Int. J. Syst. Evol. Microbiol.">
        <title>The Global Catalogue of Microorganisms (GCM) 10K type strain sequencing project: providing services to taxonomists for standard genome sequencing and annotation.</title>
        <authorList>
            <consortium name="The Broad Institute Genomics Platform"/>
            <consortium name="The Broad Institute Genome Sequencing Center for Infectious Disease"/>
            <person name="Wu L."/>
            <person name="Ma J."/>
        </authorList>
    </citation>
    <scope>NUCLEOTIDE SEQUENCE [LARGE SCALE GENOMIC DNA]</scope>
    <source>
        <strain evidence="2">CGMCC 1.15809</strain>
    </source>
</reference>
<keyword evidence="2" id="KW-1185">Reference proteome</keyword>
<comment type="caution">
    <text evidence="1">The sequence shown here is derived from an EMBL/GenBank/DDBJ whole genome shotgun (WGS) entry which is preliminary data.</text>
</comment>
<evidence type="ECO:0000313" key="1">
    <source>
        <dbReference type="EMBL" id="MFC5897432.1"/>
    </source>
</evidence>
<evidence type="ECO:0008006" key="3">
    <source>
        <dbReference type="Google" id="ProtNLM"/>
    </source>
</evidence>
<protein>
    <recommendedName>
        <fullName evidence="3">Transposase</fullName>
    </recommendedName>
</protein>